<comment type="miscellaneous">
    <text evidence="3">Although this enzyme belongs to the family of MTA phosphorylases based on sequence homology, it has been shown that conserved amino acid substitutions in the substrate binding pocket convert the substrate specificity of this enzyme from 6-aminopurines to 6-oxopurines.</text>
</comment>
<dbReference type="SUPFAM" id="SSF53167">
    <property type="entry name" value="Purine and uridine phosphorylases"/>
    <property type="match status" value="1"/>
</dbReference>
<keyword evidence="3" id="KW-0660">Purine salvage</keyword>
<dbReference type="PANTHER" id="PTHR42679:SF2">
    <property type="entry name" value="S-METHYL-5'-THIOADENOSINE PHOSPHORYLASE"/>
    <property type="match status" value="1"/>
</dbReference>
<dbReference type="InterPro" id="IPR035994">
    <property type="entry name" value="Nucleoside_phosphorylase_sf"/>
</dbReference>
<proteinExistence type="inferred from homology"/>
<dbReference type="OrthoDB" id="1523230at2"/>
<feature type="binding site" evidence="3">
    <location>
        <position position="12"/>
    </location>
    <ligand>
        <name>phosphate</name>
        <dbReference type="ChEBI" id="CHEBI:43474"/>
    </ligand>
</feature>
<dbReference type="GO" id="GO:0005829">
    <property type="term" value="C:cytosol"/>
    <property type="evidence" value="ECO:0007669"/>
    <property type="project" value="TreeGrafter"/>
</dbReference>
<dbReference type="CDD" id="cd09010">
    <property type="entry name" value="MTAP_SsMTAPII_like_MTIP"/>
    <property type="match status" value="1"/>
</dbReference>
<comment type="function">
    <text evidence="3">Catalyzes the reversible phosphorylation of S-methyl-5'-thioinosine (MTI) to hypoxanthine and 5-methylthioribose-1-phosphate. Involved in the breakdown of S-methyl-5'-thioadenosine (MTA), a major by-product of polyamine biosynthesis. Catabolism of (MTA) occurs via deamination to MTI and phosphorolysis to hypoxanthine.</text>
</comment>
<dbReference type="UniPathway" id="UPA00606"/>
<dbReference type="Proteomes" id="UP000005289">
    <property type="component" value="Chromosome"/>
</dbReference>
<dbReference type="PANTHER" id="PTHR42679">
    <property type="entry name" value="S-METHYL-5'-THIOADENOSINE PHOSPHORYLASE"/>
    <property type="match status" value="1"/>
</dbReference>
<protein>
    <recommendedName>
        <fullName evidence="3">Probable S-methyl-5'-thioinosine phosphorylase</fullName>
        <ecNumber evidence="3">2.4.2.44</ecNumber>
    </recommendedName>
    <alternativeName>
        <fullName evidence="3">5'-methylthioinosine phosphorylase</fullName>
        <shortName evidence="3">MTI phosphorylase</shortName>
        <shortName evidence="3">MTIP</shortName>
    </alternativeName>
</protein>
<gene>
    <name evidence="5" type="ORF">THITH_08640</name>
</gene>
<dbReference type="Gene3D" id="3.40.50.1580">
    <property type="entry name" value="Nucleoside phosphorylase domain"/>
    <property type="match status" value="1"/>
</dbReference>
<keyword evidence="1 3" id="KW-0328">Glycosyltransferase</keyword>
<dbReference type="HOGENOM" id="CLU_054456_0_2_6"/>
<dbReference type="NCBIfam" id="TIGR01694">
    <property type="entry name" value="MTAP"/>
    <property type="match status" value="1"/>
</dbReference>
<dbReference type="InterPro" id="IPR000845">
    <property type="entry name" value="Nucleoside_phosphorylase_d"/>
</dbReference>
<comment type="similarity">
    <text evidence="3">Belongs to the PNP/MTAP phosphorylase family. MTAP subfamily.</text>
</comment>
<evidence type="ECO:0000313" key="6">
    <source>
        <dbReference type="Proteomes" id="UP000005289"/>
    </source>
</evidence>
<comment type="caution">
    <text evidence="3">Lacks conserved residue(s) required for the propagation of feature annotation.</text>
</comment>
<dbReference type="GO" id="GO:0017061">
    <property type="term" value="F:S-methyl-5-thioadenosine phosphorylase activity"/>
    <property type="evidence" value="ECO:0007669"/>
    <property type="project" value="InterPro"/>
</dbReference>
<evidence type="ECO:0000259" key="4">
    <source>
        <dbReference type="Pfam" id="PF01048"/>
    </source>
</evidence>
<dbReference type="GO" id="GO:0019509">
    <property type="term" value="P:L-methionine salvage from methylthioadenosine"/>
    <property type="evidence" value="ECO:0007669"/>
    <property type="project" value="TreeGrafter"/>
</dbReference>
<evidence type="ECO:0000256" key="2">
    <source>
        <dbReference type="ARBA" id="ARBA00022679"/>
    </source>
</evidence>
<evidence type="ECO:0000313" key="5">
    <source>
        <dbReference type="EMBL" id="AHE98311.1"/>
    </source>
</evidence>
<comment type="subunit">
    <text evidence="3">Homotrimer.</text>
</comment>
<comment type="catalytic activity">
    <reaction evidence="3">
        <text>S-methyl-5'-thioinosine + phosphate = 5-(methylsulfanyl)-alpha-D-ribose 1-phosphate + hypoxanthine</text>
        <dbReference type="Rhea" id="RHEA:30643"/>
        <dbReference type="ChEBI" id="CHEBI:17368"/>
        <dbReference type="ChEBI" id="CHEBI:43474"/>
        <dbReference type="ChEBI" id="CHEBI:48595"/>
        <dbReference type="ChEBI" id="CHEBI:58533"/>
        <dbReference type="EC" id="2.4.2.44"/>
    </reaction>
</comment>
<feature type="site" description="Important for substrate specificity" evidence="3">
    <location>
        <position position="224"/>
    </location>
</feature>
<accession>W0DIQ0</accession>
<dbReference type="RefSeq" id="WP_006747526.1">
    <property type="nucleotide sequence ID" value="NZ_CP007029.1"/>
</dbReference>
<reference evidence="5 6" key="1">
    <citation type="submission" date="2013-12" db="EMBL/GenBank/DDBJ databases">
        <authorList>
            <consortium name="DOE Joint Genome Institute"/>
            <person name="Muyzer G."/>
            <person name="Huntemann M."/>
            <person name="Han J."/>
            <person name="Chen A."/>
            <person name="Kyrpides N."/>
            <person name="Mavromatis K."/>
            <person name="Markowitz V."/>
            <person name="Palaniappan K."/>
            <person name="Ivanova N."/>
            <person name="Schaumberg A."/>
            <person name="Pati A."/>
            <person name="Liolios K."/>
            <person name="Nordberg H.P."/>
            <person name="Cantor M.N."/>
            <person name="Hua S.X."/>
            <person name="Woyke T."/>
        </authorList>
    </citation>
    <scope>NUCLEOTIDE SEQUENCE [LARGE SCALE GENOMIC DNA]</scope>
    <source>
        <strain evidence="5 6">ARh 1</strain>
    </source>
</reference>
<feature type="binding site" evidence="3">
    <location>
        <position position="189"/>
    </location>
    <ligand>
        <name>phosphate</name>
        <dbReference type="ChEBI" id="CHEBI:43474"/>
    </ligand>
</feature>
<dbReference type="InterPro" id="IPR010044">
    <property type="entry name" value="MTAP"/>
</dbReference>
<evidence type="ECO:0000256" key="3">
    <source>
        <dbReference type="HAMAP-Rule" id="MF_01963"/>
    </source>
</evidence>
<dbReference type="EC" id="2.4.2.44" evidence="3"/>
<dbReference type="NCBIfam" id="NF006599">
    <property type="entry name" value="PRK09136.1"/>
    <property type="match status" value="1"/>
</dbReference>
<feature type="domain" description="Nucleoside phosphorylase" evidence="4">
    <location>
        <begin position="7"/>
        <end position="246"/>
    </location>
</feature>
<dbReference type="Pfam" id="PF01048">
    <property type="entry name" value="PNP_UDP_1"/>
    <property type="match status" value="1"/>
</dbReference>
<sequence length="249" mass="27143">MSDAGLAIIGGTGLTRLKDLEITRREVMHTPYGEPSGPLTYGRYHGHEVIFLPRHGAQHTIPPHQVNYRANLWALRNAGVDTVLAIAAVGGITAEMAPGVIAVPDQIIDYTWSRFHTFFEGDGNEGVTHVDMTYPYSQELRETLIAASRELGLGAVEQGTYAATQGPRLETAAEIDRLERDGCDLVGMTGMPETALARELELRYACCAVVANWAAGRSEGVITMDDIARNLETGMARVKRLLPEVISRL</sequence>
<feature type="binding site" evidence="3">
    <location>
        <begin position="212"/>
        <end position="214"/>
    </location>
    <ligand>
        <name>substrate</name>
    </ligand>
</feature>
<name>W0DIQ0_9GAMM</name>
<dbReference type="EMBL" id="CP007029">
    <property type="protein sequence ID" value="AHE98311.1"/>
    <property type="molecule type" value="Genomic_DNA"/>
</dbReference>
<dbReference type="AlphaFoldDB" id="W0DIQ0"/>
<comment type="pathway">
    <text evidence="3">Purine metabolism; purine nucleoside salvage.</text>
</comment>
<evidence type="ECO:0000256" key="1">
    <source>
        <dbReference type="ARBA" id="ARBA00022676"/>
    </source>
</evidence>
<feature type="site" description="Important for substrate specificity" evidence="3">
    <location>
        <position position="170"/>
    </location>
</feature>
<feature type="binding site" evidence="3">
    <location>
        <begin position="54"/>
        <end position="55"/>
    </location>
    <ligand>
        <name>phosphate</name>
        <dbReference type="ChEBI" id="CHEBI:43474"/>
    </ligand>
</feature>
<keyword evidence="2 3" id="KW-0808">Transferase</keyword>
<dbReference type="HAMAP" id="MF_01963">
    <property type="entry name" value="MTAP"/>
    <property type="match status" value="1"/>
</dbReference>
<dbReference type="KEGG" id="tti:THITH_08640"/>
<feature type="binding site" evidence="3">
    <location>
        <position position="188"/>
    </location>
    <ligand>
        <name>substrate</name>
    </ligand>
</feature>
<keyword evidence="6" id="KW-1185">Reference proteome</keyword>
<organism evidence="5 6">
    <name type="scientific">Thioalkalivibrio paradoxus ARh 1</name>
    <dbReference type="NCBI Taxonomy" id="713585"/>
    <lineage>
        <taxon>Bacteria</taxon>
        <taxon>Pseudomonadati</taxon>
        <taxon>Pseudomonadota</taxon>
        <taxon>Gammaproteobacteria</taxon>
        <taxon>Chromatiales</taxon>
        <taxon>Ectothiorhodospiraceae</taxon>
        <taxon>Thioalkalivibrio</taxon>
    </lineage>
</organism>
<dbReference type="STRING" id="713585.THITH_08640"/>
<dbReference type="GO" id="GO:0006166">
    <property type="term" value="P:purine ribonucleoside salvage"/>
    <property type="evidence" value="ECO:0007669"/>
    <property type="project" value="UniProtKB-UniRule"/>
</dbReference>